<feature type="domain" description="Response regulatory" evidence="3">
    <location>
        <begin position="9"/>
        <end position="124"/>
    </location>
</feature>
<dbReference type="NCBIfam" id="TIGR00254">
    <property type="entry name" value="GGDEF"/>
    <property type="match status" value="1"/>
</dbReference>
<dbReference type="NCBIfam" id="TIGR00229">
    <property type="entry name" value="sensory_box"/>
    <property type="match status" value="1"/>
</dbReference>
<dbReference type="InterPro" id="IPR000014">
    <property type="entry name" value="PAS"/>
</dbReference>
<dbReference type="InterPro" id="IPR011006">
    <property type="entry name" value="CheY-like_superfamily"/>
</dbReference>
<dbReference type="InterPro" id="IPR043128">
    <property type="entry name" value="Rev_trsase/Diguanyl_cyclase"/>
</dbReference>
<proteinExistence type="predicted"/>
<dbReference type="RefSeq" id="WP_122075206.1">
    <property type="nucleotide sequence ID" value="NZ_RFFL01000001.1"/>
</dbReference>
<comment type="caution">
    <text evidence="6">The sequence shown here is derived from an EMBL/GenBank/DDBJ whole genome shotgun (WGS) entry which is preliminary data.</text>
</comment>
<feature type="domain" description="EAL" evidence="4">
    <location>
        <begin position="437"/>
        <end position="688"/>
    </location>
</feature>
<dbReference type="CDD" id="cd01949">
    <property type="entry name" value="GGDEF"/>
    <property type="match status" value="1"/>
</dbReference>
<dbReference type="SMART" id="SM00267">
    <property type="entry name" value="GGDEF"/>
    <property type="match status" value="1"/>
</dbReference>
<dbReference type="SUPFAM" id="SSF141868">
    <property type="entry name" value="EAL domain-like"/>
    <property type="match status" value="1"/>
</dbReference>
<organism evidence="6 7">
    <name type="scientific">Stutzerimonas nitrititolerans</name>
    <dbReference type="NCBI Taxonomy" id="2482751"/>
    <lineage>
        <taxon>Bacteria</taxon>
        <taxon>Pseudomonadati</taxon>
        <taxon>Pseudomonadota</taxon>
        <taxon>Gammaproteobacteria</taxon>
        <taxon>Pseudomonadales</taxon>
        <taxon>Pseudomonadaceae</taxon>
        <taxon>Stutzerimonas</taxon>
    </lineage>
</organism>
<dbReference type="Gene3D" id="3.30.70.270">
    <property type="match status" value="1"/>
</dbReference>
<keyword evidence="7" id="KW-1185">Reference proteome</keyword>
<dbReference type="PROSITE" id="PS50887">
    <property type="entry name" value="GGDEF"/>
    <property type="match status" value="1"/>
</dbReference>
<protein>
    <submittedName>
        <fullName evidence="6">EAL domain-containing protein</fullName>
    </submittedName>
</protein>
<dbReference type="Gene3D" id="3.30.450.20">
    <property type="entry name" value="PAS domain"/>
    <property type="match status" value="1"/>
</dbReference>
<evidence type="ECO:0000259" key="5">
    <source>
        <dbReference type="PROSITE" id="PS50887"/>
    </source>
</evidence>
<dbReference type="Pfam" id="PF00989">
    <property type="entry name" value="PAS"/>
    <property type="match status" value="1"/>
</dbReference>
<dbReference type="EMBL" id="RFFL01000001">
    <property type="protein sequence ID" value="RMI03235.1"/>
    <property type="molecule type" value="Genomic_DNA"/>
</dbReference>
<dbReference type="SMART" id="SM00091">
    <property type="entry name" value="PAS"/>
    <property type="match status" value="1"/>
</dbReference>
<dbReference type="PANTHER" id="PTHR33121:SF23">
    <property type="entry name" value="CYCLIC DI-GMP PHOSPHODIESTERASE PDEB"/>
    <property type="match status" value="1"/>
</dbReference>
<feature type="domain" description="GGDEF" evidence="5">
    <location>
        <begin position="296"/>
        <end position="430"/>
    </location>
</feature>
<evidence type="ECO:0000256" key="1">
    <source>
        <dbReference type="PROSITE-ProRule" id="PRU00169"/>
    </source>
</evidence>
<dbReference type="GeneID" id="84607782"/>
<dbReference type="InterPro" id="IPR001789">
    <property type="entry name" value="Sig_transdc_resp-reg_receiver"/>
</dbReference>
<dbReference type="Pfam" id="PF00990">
    <property type="entry name" value="GGDEF"/>
    <property type="match status" value="1"/>
</dbReference>
<dbReference type="Gene3D" id="3.20.20.450">
    <property type="entry name" value="EAL domain"/>
    <property type="match status" value="1"/>
</dbReference>
<dbReference type="Pfam" id="PF00563">
    <property type="entry name" value="EAL"/>
    <property type="match status" value="1"/>
</dbReference>
<evidence type="ECO:0000259" key="4">
    <source>
        <dbReference type="PROSITE" id="PS50883"/>
    </source>
</evidence>
<evidence type="ECO:0000256" key="2">
    <source>
        <dbReference type="SAM" id="Coils"/>
    </source>
</evidence>
<dbReference type="InterPro" id="IPR050706">
    <property type="entry name" value="Cyclic-di-GMP_PDE-like"/>
</dbReference>
<dbReference type="CDD" id="cd00130">
    <property type="entry name" value="PAS"/>
    <property type="match status" value="1"/>
</dbReference>
<dbReference type="InterPro" id="IPR029787">
    <property type="entry name" value="Nucleotide_cyclase"/>
</dbReference>
<dbReference type="InterPro" id="IPR000160">
    <property type="entry name" value="GGDEF_dom"/>
</dbReference>
<dbReference type="CDD" id="cd01948">
    <property type="entry name" value="EAL"/>
    <property type="match status" value="1"/>
</dbReference>
<reference evidence="6 7" key="1">
    <citation type="submission" date="2018-10" db="EMBL/GenBank/DDBJ databases">
        <title>Pseudomonas sp. GL14 genome.</title>
        <authorList>
            <person name="Peng J."/>
            <person name="Liu Z.-P."/>
        </authorList>
    </citation>
    <scope>NUCLEOTIDE SEQUENCE [LARGE SCALE GENOMIC DNA]</scope>
    <source>
        <strain evidence="6 7">GL14</strain>
    </source>
</reference>
<accession>A0ABX9VAH0</accession>
<gene>
    <name evidence="6" type="ORF">EA795_01890</name>
</gene>
<feature type="coiled-coil region" evidence="2">
    <location>
        <begin position="116"/>
        <end position="145"/>
    </location>
</feature>
<dbReference type="PROSITE" id="PS50110">
    <property type="entry name" value="RESPONSE_REGULATORY"/>
    <property type="match status" value="1"/>
</dbReference>
<evidence type="ECO:0000259" key="3">
    <source>
        <dbReference type="PROSITE" id="PS50110"/>
    </source>
</evidence>
<keyword evidence="2" id="KW-0175">Coiled coil</keyword>
<dbReference type="CDD" id="cd00156">
    <property type="entry name" value="REC"/>
    <property type="match status" value="1"/>
</dbReference>
<dbReference type="PANTHER" id="PTHR33121">
    <property type="entry name" value="CYCLIC DI-GMP PHOSPHODIESTERASE PDEF"/>
    <property type="match status" value="1"/>
</dbReference>
<sequence>MAVQRKTIRLLILEDSQNEAERLVSLFRNAGQATRVHRITSSEDLTDALLQTWDLLISAPSSENLDPSEAIGAIRRQAKDIPVIQLIAGNDVDAITEALALGAQGALPQGEDEWLILVANRELANLEERRARRSAEVALREAEKRCHLLLESSVDAIAYVHDGMHIYANRAYLELFGYEDVDELEGMPMIDLIASCDQGNFKGFLKNYQTLQGTSELVCSGVRTDGSSFKARMNFSPASYDGEPCIQVVIRAESDNAELEKLREISSQDTVTGLHNRNHFLELLDAAVERAVNAGQGASLAYIRVDRFASLQADLGLGDSDRLLAELANLLRGHFPATAQLARFGDDAFAALLSDVTAQQCEQQLKDLLHKVEGHLFEIAGRTVQTTLSIGVAALDEQTAKARDVIDRAHRCAEDIADGNGLNIYNPADELAAAASRGDVLAMLQQALEQNSFRLLFQPIISLRGDSQEHYEVLLRLVDPQGVEVPPGEFLEVAKQAGLATRIDRWVLLNSIKLLAEHRSKGHGTHLFLHLSSASLQDAGLLPWLGVALKASRLPPDALVFQLNEGDAVAYLKQAKVLMQGLKALGCRTALSQFGCALNPLNTLRHLNVEFIKIDGSYTQDLSRPEQQDALKQLLASLHEQNKLSIVPFVDSATVLATLWQAGVGYIQGQYLQGPSQSMDYDFSSDEG</sequence>
<evidence type="ECO:0000313" key="6">
    <source>
        <dbReference type="EMBL" id="RMI03235.1"/>
    </source>
</evidence>
<name>A0ABX9VAH0_9GAMM</name>
<dbReference type="InterPro" id="IPR013767">
    <property type="entry name" value="PAS_fold"/>
</dbReference>
<dbReference type="SUPFAM" id="SSF55073">
    <property type="entry name" value="Nucleotide cyclase"/>
    <property type="match status" value="1"/>
</dbReference>
<dbReference type="Proteomes" id="UP000269134">
    <property type="component" value="Unassembled WGS sequence"/>
</dbReference>
<comment type="caution">
    <text evidence="1">Lacks conserved residue(s) required for the propagation of feature annotation.</text>
</comment>
<dbReference type="InterPro" id="IPR001633">
    <property type="entry name" value="EAL_dom"/>
</dbReference>
<dbReference type="InterPro" id="IPR035919">
    <property type="entry name" value="EAL_sf"/>
</dbReference>
<dbReference type="SMART" id="SM00052">
    <property type="entry name" value="EAL"/>
    <property type="match status" value="1"/>
</dbReference>
<dbReference type="Gene3D" id="3.40.50.2300">
    <property type="match status" value="1"/>
</dbReference>
<dbReference type="PROSITE" id="PS50883">
    <property type="entry name" value="EAL"/>
    <property type="match status" value="1"/>
</dbReference>
<dbReference type="SUPFAM" id="SSF52172">
    <property type="entry name" value="CheY-like"/>
    <property type="match status" value="1"/>
</dbReference>
<dbReference type="SUPFAM" id="SSF55785">
    <property type="entry name" value="PYP-like sensor domain (PAS domain)"/>
    <property type="match status" value="1"/>
</dbReference>
<dbReference type="InterPro" id="IPR035965">
    <property type="entry name" value="PAS-like_dom_sf"/>
</dbReference>
<evidence type="ECO:0000313" key="7">
    <source>
        <dbReference type="Proteomes" id="UP000269134"/>
    </source>
</evidence>